<sequence length="164" mass="18524">MQDGVAVIRVNNIEVGSMPISQYEEIVMSVKQDWRTRVAVVFGYVGFFWKFIIRLWSYFVQSFAIIIAVSMLYFFSHPAETTQFVTELRNASSETIAEGIRSVANICFFLTVIACTLSFFIKGIPAFVSVSENAINKKIREVMEVPAEGPVSITFKRDGLNSVR</sequence>
<comment type="caution">
    <text evidence="2">The sequence shown here is derived from an EMBL/GenBank/DDBJ whole genome shotgun (WGS) entry which is preliminary data.</text>
</comment>
<dbReference type="Proteomes" id="UP001159001">
    <property type="component" value="Unassembled WGS sequence"/>
</dbReference>
<dbReference type="RefSeq" id="WP_272517261.1">
    <property type="nucleotide sequence ID" value="NZ_JAOWIN010000018.1"/>
</dbReference>
<evidence type="ECO:0000313" key="2">
    <source>
        <dbReference type="EMBL" id="MDI9095022.1"/>
    </source>
</evidence>
<evidence type="ECO:0000313" key="3">
    <source>
        <dbReference type="Proteomes" id="UP001159001"/>
    </source>
</evidence>
<feature type="transmembrane region" description="Helical" evidence="1">
    <location>
        <begin position="59"/>
        <end position="79"/>
    </location>
</feature>
<dbReference type="EMBL" id="JAOWIN010000018">
    <property type="protein sequence ID" value="MDI9095022.1"/>
    <property type="molecule type" value="Genomic_DNA"/>
</dbReference>
<organism evidence="2 3">
    <name type="scientific">Providencia rettgeri</name>
    <dbReference type="NCBI Taxonomy" id="587"/>
    <lineage>
        <taxon>Bacteria</taxon>
        <taxon>Pseudomonadati</taxon>
        <taxon>Pseudomonadota</taxon>
        <taxon>Gammaproteobacteria</taxon>
        <taxon>Enterobacterales</taxon>
        <taxon>Morganellaceae</taxon>
        <taxon>Providencia</taxon>
    </lineage>
</organism>
<keyword evidence="1" id="KW-0472">Membrane</keyword>
<accession>A0AAW6ULV1</accession>
<keyword evidence="1" id="KW-0812">Transmembrane</keyword>
<reference evidence="2" key="1">
    <citation type="submission" date="2022-10" db="EMBL/GenBank/DDBJ databases">
        <title>Bacterial isolates recovered from the One Health project in Brazil.</title>
        <authorList>
            <person name="Valiatti T.B."/>
            <person name="Santos F."/>
            <person name="Cayo R."/>
            <person name="Gales A.C."/>
        </authorList>
    </citation>
    <scope>NUCLEOTIDE SEQUENCE</scope>
    <source>
        <strain evidence="2">PVR188</strain>
    </source>
</reference>
<name>A0AAW6ULV1_PRORE</name>
<gene>
    <name evidence="2" type="ORF">OGX73_20650</name>
</gene>
<proteinExistence type="predicted"/>
<feature type="transmembrane region" description="Helical" evidence="1">
    <location>
        <begin position="99"/>
        <end position="121"/>
    </location>
</feature>
<protein>
    <submittedName>
        <fullName evidence="2">Uncharacterized protein</fullName>
    </submittedName>
</protein>
<evidence type="ECO:0000256" key="1">
    <source>
        <dbReference type="SAM" id="Phobius"/>
    </source>
</evidence>
<dbReference type="AlphaFoldDB" id="A0AAW6ULV1"/>
<keyword evidence="1" id="KW-1133">Transmembrane helix</keyword>